<protein>
    <recommendedName>
        <fullName evidence="7">Response regulatory domain-containing protein</fullName>
    </recommendedName>
</protein>
<keyword evidence="6" id="KW-0597">Phosphoprotein</keyword>
<dbReference type="InterPro" id="IPR001789">
    <property type="entry name" value="Sig_transdc_resp-reg_receiver"/>
</dbReference>
<dbReference type="Pfam" id="PF00072">
    <property type="entry name" value="Response_reg"/>
    <property type="match status" value="1"/>
</dbReference>
<accession>A0A1L1PD10</accession>
<dbReference type="InterPro" id="IPR011971">
    <property type="entry name" value="CHP02284"/>
</dbReference>
<dbReference type="PROSITE" id="PS50110">
    <property type="entry name" value="RESPONSE_REGULATORY"/>
    <property type="match status" value="1"/>
</dbReference>
<dbReference type="InterPro" id="IPR011006">
    <property type="entry name" value="CheY-like_superfamily"/>
</dbReference>
<dbReference type="NCBIfam" id="TIGR02284">
    <property type="entry name" value="PA2169 family four-helix-bundle protein"/>
    <property type="match status" value="1"/>
</dbReference>
<dbReference type="InterPro" id="IPR012347">
    <property type="entry name" value="Ferritin-like"/>
</dbReference>
<dbReference type="SUPFAM" id="SSF47240">
    <property type="entry name" value="Ferritin-like"/>
    <property type="match status" value="1"/>
</dbReference>
<evidence type="ECO:0000256" key="6">
    <source>
        <dbReference type="PROSITE-ProRule" id="PRU00169"/>
    </source>
</evidence>
<proteinExistence type="predicted"/>
<dbReference type="SUPFAM" id="SSF52172">
    <property type="entry name" value="CheY-like"/>
    <property type="match status" value="1"/>
</dbReference>
<name>A0A1L1PD10_HYDIT</name>
<dbReference type="EMBL" id="CCAE010000005">
    <property type="protein sequence ID" value="CDN86654.1"/>
    <property type="molecule type" value="Genomic_DNA"/>
</dbReference>
<sequence length="830" mass="89059">MSIRFRLILIALVLMLPALGALAWGVWATWRTGHVALDRQGGDSARTMALSLDREFTRYGAIARALAASPLLDQAPRLTEHEREAFDQAVRRAIQGSPVSVELVSESVRWIDTRWQPGSPPRSLGAGGAALWRSAGVHALAASGPEGAGVVVVEPVFRSGTGPLMNLKVVLTPADLRRLMEQRAPNAGWSTWLLDPRGQVVLRHPAAAQGSRDGPLDAWVRESLAGRAEGRFALRSVGGEPLRVYFSRAPQGWTALTTVPRAQLDAAFASAPAQRLLAAFVLLALAAGALLWMARAELRRQLAATVARTRREERLAAGRERVQALGRLTARVAHEFNNLLGVISNSAYLMERQSTQPTLAMPIAATLRAVEAASRLTGQLLRFGGQRPAQPRTLALHDWLPNLREMLGVVLGRRIELSIDVPDEGLCVRADPDALELAIVDLALDAREALPDGGRVHLGTERAAPALVAGLPAGRYLSITLRGNGPGVAAALSLPRETDPAPLVLPLVPVAPPQARESEPVPAGGPPLRARVLLTEDNEALGDVTAAMLETMGARVERAAHAGQALDRLERGPAVDVLLSDVNMPGALDGLGLARTVRQRWPAVHVVLISAQGPSLGPGDDFPVLRKPCPPAVLIAALRREPARDRWRAAGTPCAPQGCPRAKRVACATSVQPHRGHTAMDQKSLINCLNDLIETCKDGEYGFRRTAEHLHTADLQSVFAARAEECKQAASELQALVVQLGGNAQDHGSVAGAAHRGWVAVKGTLAGYSDVNMLEEAERGEDVAIERYREALAKDLPPDVRVVVERQYEGAKRNHMQVRALRDQARAMAD</sequence>
<feature type="domain" description="Response regulatory" evidence="7">
    <location>
        <begin position="531"/>
        <end position="642"/>
    </location>
</feature>
<evidence type="ECO:0000256" key="3">
    <source>
        <dbReference type="ARBA" id="ARBA00022777"/>
    </source>
</evidence>
<dbReference type="RefSeq" id="WP_009515793.1">
    <property type="nucleotide sequence ID" value="NZ_CCAE010000005.1"/>
</dbReference>
<reference evidence="9" key="1">
    <citation type="submission" date="2014-11" db="EMBL/GenBank/DDBJ databases">
        <title>Draft genome sequence of Hydrogenophaga intermedia S1.</title>
        <authorList>
            <person name="Gan H.M."/>
            <person name="Chew T.H."/>
            <person name="Stolz A."/>
        </authorList>
    </citation>
    <scope>NUCLEOTIDE SEQUENCE [LARGE SCALE GENOMIC DNA]</scope>
    <source>
        <strain evidence="9">S1</strain>
    </source>
</reference>
<evidence type="ECO:0000256" key="1">
    <source>
        <dbReference type="ARBA" id="ARBA00022679"/>
    </source>
</evidence>
<dbReference type="SMART" id="SM00448">
    <property type="entry name" value="REC"/>
    <property type="match status" value="1"/>
</dbReference>
<dbReference type="CDD" id="cd18774">
    <property type="entry name" value="PDC2_HK_sensor"/>
    <property type="match status" value="1"/>
</dbReference>
<evidence type="ECO:0000313" key="9">
    <source>
        <dbReference type="Proteomes" id="UP000028878"/>
    </source>
</evidence>
<dbReference type="PANTHER" id="PTHR43065:SF46">
    <property type="entry name" value="C4-DICARBOXYLATE TRANSPORT SENSOR PROTEIN DCTB"/>
    <property type="match status" value="1"/>
</dbReference>
<evidence type="ECO:0000256" key="5">
    <source>
        <dbReference type="ARBA" id="ARBA00023012"/>
    </source>
</evidence>
<feature type="modified residue" description="4-aspartylphosphate" evidence="6">
    <location>
        <position position="581"/>
    </location>
</feature>
<keyword evidence="9" id="KW-1185">Reference proteome</keyword>
<keyword evidence="4" id="KW-0067">ATP-binding</keyword>
<dbReference type="GO" id="GO:0005524">
    <property type="term" value="F:ATP binding"/>
    <property type="evidence" value="ECO:0007669"/>
    <property type="project" value="UniProtKB-KW"/>
</dbReference>
<dbReference type="AlphaFoldDB" id="A0A1L1PD10"/>
<dbReference type="GO" id="GO:0000155">
    <property type="term" value="F:phosphorelay sensor kinase activity"/>
    <property type="evidence" value="ECO:0007669"/>
    <property type="project" value="InterPro"/>
</dbReference>
<dbReference type="Gene3D" id="3.30.565.10">
    <property type="entry name" value="Histidine kinase-like ATPase, C-terminal domain"/>
    <property type="match status" value="1"/>
</dbReference>
<keyword evidence="5" id="KW-0902">Two-component regulatory system</keyword>
<dbReference type="InterPro" id="IPR019052">
    <property type="entry name" value="DUF2383"/>
</dbReference>
<evidence type="ECO:0000313" key="8">
    <source>
        <dbReference type="EMBL" id="CDN86654.1"/>
    </source>
</evidence>
<evidence type="ECO:0000256" key="2">
    <source>
        <dbReference type="ARBA" id="ARBA00022741"/>
    </source>
</evidence>
<dbReference type="Gene3D" id="1.10.287.130">
    <property type="match status" value="1"/>
</dbReference>
<dbReference type="Gene3D" id="3.40.50.2300">
    <property type="match status" value="1"/>
</dbReference>
<dbReference type="Proteomes" id="UP000028878">
    <property type="component" value="Unassembled WGS sequence"/>
</dbReference>
<evidence type="ECO:0000259" key="7">
    <source>
        <dbReference type="PROSITE" id="PS50110"/>
    </source>
</evidence>
<dbReference type="InterPro" id="IPR036890">
    <property type="entry name" value="HATPase_C_sf"/>
</dbReference>
<organism evidence="8 9">
    <name type="scientific">Hydrogenophaga intermedia</name>
    <dbReference type="NCBI Taxonomy" id="65786"/>
    <lineage>
        <taxon>Bacteria</taxon>
        <taxon>Pseudomonadati</taxon>
        <taxon>Pseudomonadota</taxon>
        <taxon>Betaproteobacteria</taxon>
        <taxon>Burkholderiales</taxon>
        <taxon>Comamonadaceae</taxon>
        <taxon>Hydrogenophaga</taxon>
    </lineage>
</organism>
<dbReference type="InterPro" id="IPR036097">
    <property type="entry name" value="HisK_dim/P_sf"/>
</dbReference>
<dbReference type="SUPFAM" id="SSF47384">
    <property type="entry name" value="Homodimeric domain of signal transducing histidine kinase"/>
    <property type="match status" value="1"/>
</dbReference>
<keyword evidence="1" id="KW-0808">Transferase</keyword>
<gene>
    <name evidence="8" type="ORF">BN948_01060</name>
</gene>
<evidence type="ECO:0000256" key="4">
    <source>
        <dbReference type="ARBA" id="ARBA00022840"/>
    </source>
</evidence>
<keyword evidence="2" id="KW-0547">Nucleotide-binding</keyword>
<dbReference type="SUPFAM" id="SSF55874">
    <property type="entry name" value="ATPase domain of HSP90 chaperone/DNA topoisomerase II/histidine kinase"/>
    <property type="match status" value="1"/>
</dbReference>
<dbReference type="Pfam" id="PF09537">
    <property type="entry name" value="DUF2383"/>
    <property type="match status" value="1"/>
</dbReference>
<dbReference type="PANTHER" id="PTHR43065">
    <property type="entry name" value="SENSOR HISTIDINE KINASE"/>
    <property type="match status" value="1"/>
</dbReference>
<dbReference type="Gene3D" id="1.20.1260.10">
    <property type="match status" value="1"/>
</dbReference>
<keyword evidence="3" id="KW-0418">Kinase</keyword>
<dbReference type="InterPro" id="IPR009078">
    <property type="entry name" value="Ferritin-like_SF"/>
</dbReference>